<evidence type="ECO:0000259" key="10">
    <source>
        <dbReference type="Pfam" id="PF01490"/>
    </source>
</evidence>
<evidence type="ECO:0000256" key="8">
    <source>
        <dbReference type="ARBA" id="ARBA00023329"/>
    </source>
</evidence>
<dbReference type="KEGG" id="aten:116302484"/>
<dbReference type="InterPro" id="IPR013057">
    <property type="entry name" value="AA_transpt_TM"/>
</dbReference>
<dbReference type="GO" id="GO:0015179">
    <property type="term" value="F:L-amino acid transmembrane transporter activity"/>
    <property type="evidence" value="ECO:0007669"/>
    <property type="project" value="TreeGrafter"/>
</dbReference>
<evidence type="ECO:0000256" key="1">
    <source>
        <dbReference type="ARBA" id="ARBA00004439"/>
    </source>
</evidence>
<dbReference type="PANTHER" id="PTHR22950">
    <property type="entry name" value="AMINO ACID TRANSPORTER"/>
    <property type="match status" value="1"/>
</dbReference>
<evidence type="ECO:0000256" key="4">
    <source>
        <dbReference type="ARBA" id="ARBA00022692"/>
    </source>
</evidence>
<evidence type="ECO:0000313" key="11">
    <source>
        <dbReference type="Proteomes" id="UP000515163"/>
    </source>
</evidence>
<dbReference type="GO" id="GO:0030659">
    <property type="term" value="C:cytoplasmic vesicle membrane"/>
    <property type="evidence" value="ECO:0007669"/>
    <property type="project" value="UniProtKB-SubCell"/>
</dbReference>
<dbReference type="AlphaFoldDB" id="A0A6P8ILK0"/>
<organism evidence="11 12">
    <name type="scientific">Actinia tenebrosa</name>
    <name type="common">Australian red waratah sea anemone</name>
    <dbReference type="NCBI Taxonomy" id="6105"/>
    <lineage>
        <taxon>Eukaryota</taxon>
        <taxon>Metazoa</taxon>
        <taxon>Cnidaria</taxon>
        <taxon>Anthozoa</taxon>
        <taxon>Hexacorallia</taxon>
        <taxon>Actiniaria</taxon>
        <taxon>Actiniidae</taxon>
        <taxon>Actinia</taxon>
    </lineage>
</organism>
<evidence type="ECO:0000256" key="6">
    <source>
        <dbReference type="ARBA" id="ARBA00022989"/>
    </source>
</evidence>
<name>A0A6P8ILK0_ACTTE</name>
<dbReference type="RefSeq" id="XP_031567684.1">
    <property type="nucleotide sequence ID" value="XM_031711824.1"/>
</dbReference>
<keyword evidence="11" id="KW-1185">Reference proteome</keyword>
<protein>
    <submittedName>
        <fullName evidence="12">Vesicular inhibitory amino acid transporter-like</fullName>
    </submittedName>
</protein>
<dbReference type="OrthoDB" id="5987660at2759"/>
<evidence type="ECO:0000256" key="7">
    <source>
        <dbReference type="ARBA" id="ARBA00023136"/>
    </source>
</evidence>
<feature type="transmembrane region" description="Helical" evidence="9">
    <location>
        <begin position="169"/>
        <end position="187"/>
    </location>
</feature>
<dbReference type="GO" id="GO:0005774">
    <property type="term" value="C:vacuolar membrane"/>
    <property type="evidence" value="ECO:0007669"/>
    <property type="project" value="TreeGrafter"/>
</dbReference>
<feature type="transmembrane region" description="Helical" evidence="9">
    <location>
        <begin position="77"/>
        <end position="101"/>
    </location>
</feature>
<feature type="transmembrane region" description="Helical" evidence="9">
    <location>
        <begin position="305"/>
        <end position="327"/>
    </location>
</feature>
<feature type="transmembrane region" description="Helical" evidence="9">
    <location>
        <begin position="194"/>
        <end position="213"/>
    </location>
</feature>
<keyword evidence="5" id="KW-0532">Neurotransmitter transport</keyword>
<dbReference type="InParanoid" id="A0A6P8ILK0"/>
<comment type="similarity">
    <text evidence="2">Belongs to the amino acid/polyamine transporter 2 family.</text>
</comment>
<keyword evidence="8" id="KW-0968">Cytoplasmic vesicle</keyword>
<dbReference type="GO" id="GO:0006836">
    <property type="term" value="P:neurotransmitter transport"/>
    <property type="evidence" value="ECO:0007669"/>
    <property type="project" value="UniProtKB-KW"/>
</dbReference>
<keyword evidence="7 9" id="KW-0472">Membrane</keyword>
<feature type="transmembrane region" description="Helical" evidence="9">
    <location>
        <begin position="263"/>
        <end position="285"/>
    </location>
</feature>
<feature type="transmembrane region" description="Helical" evidence="9">
    <location>
        <begin position="405"/>
        <end position="432"/>
    </location>
</feature>
<feature type="transmembrane region" description="Helical" evidence="9">
    <location>
        <begin position="233"/>
        <end position="251"/>
    </location>
</feature>
<keyword evidence="6 9" id="KW-1133">Transmembrane helix</keyword>
<sequence>MGSNDCNRAEEAYEKWPFAMLLSEDDDEVFITDSSTEHEDTEHKNIPTNEAVLNLLSGLVGSGLLALPYVISKGGVLAIIALVLVPFICSYTGKILIECMYERSYYRRKIRVHSSYREIGEACWPGKAGILTVTIQIIQLALSASSCIVLSASLLSHVLNFLDRSEREWIIIATILALPTVFVRSLAHVSWINILSITTLFSPIVVITGYGFFNNQPWDFKVLPLWNLEGVPLAISIITHSYVAHGALPVIEEGMDDKTKFDTMLKVTYVLCAVLRTTFAINGFFSYYGNINEIISNSLPPGILITVNTLLLIYSLLCYPFAGIALIHTVETSLFSNYTFVVSDRRWYIISRISLIVSSLFFALLIPRYAVLIAISGNLKSILGLILPCLFHLKLRAGELSIVTIIVDFFILALGIAIVVIGTVASVFQMIVMY</sequence>
<dbReference type="Pfam" id="PF01490">
    <property type="entry name" value="Aa_trans"/>
    <property type="match status" value="1"/>
</dbReference>
<feature type="domain" description="Amino acid transporter transmembrane" evidence="10">
    <location>
        <begin position="48"/>
        <end position="427"/>
    </location>
</feature>
<evidence type="ECO:0000313" key="12">
    <source>
        <dbReference type="RefSeq" id="XP_031567684.1"/>
    </source>
</evidence>
<accession>A0A6P8ILK0</accession>
<dbReference type="Proteomes" id="UP000515163">
    <property type="component" value="Unplaced"/>
</dbReference>
<evidence type="ECO:0000256" key="5">
    <source>
        <dbReference type="ARBA" id="ARBA00022775"/>
    </source>
</evidence>
<evidence type="ECO:0000256" key="9">
    <source>
        <dbReference type="SAM" id="Phobius"/>
    </source>
</evidence>
<keyword evidence="3" id="KW-0813">Transport</keyword>
<proteinExistence type="inferred from homology"/>
<gene>
    <name evidence="12" type="primary">LOC116302484</name>
</gene>
<evidence type="ECO:0000256" key="2">
    <source>
        <dbReference type="ARBA" id="ARBA00008066"/>
    </source>
</evidence>
<evidence type="ECO:0000256" key="3">
    <source>
        <dbReference type="ARBA" id="ARBA00022448"/>
    </source>
</evidence>
<keyword evidence="4 9" id="KW-0812">Transmembrane</keyword>
<reference evidence="12" key="1">
    <citation type="submission" date="2025-08" db="UniProtKB">
        <authorList>
            <consortium name="RefSeq"/>
        </authorList>
    </citation>
    <scope>IDENTIFICATION</scope>
    <source>
        <tissue evidence="12">Tentacle</tissue>
    </source>
</reference>
<comment type="subcellular location">
    <subcellularLocation>
        <location evidence="1">Cytoplasmic vesicle membrane</location>
        <topology evidence="1">Multi-pass membrane protein</topology>
    </subcellularLocation>
</comment>
<feature type="transmembrane region" description="Helical" evidence="9">
    <location>
        <begin position="137"/>
        <end position="157"/>
    </location>
</feature>
<feature type="transmembrane region" description="Helical" evidence="9">
    <location>
        <begin position="51"/>
        <end position="71"/>
    </location>
</feature>
<dbReference type="GeneID" id="116302484"/>
<feature type="transmembrane region" description="Helical" evidence="9">
    <location>
        <begin position="372"/>
        <end position="393"/>
    </location>
</feature>
<feature type="transmembrane region" description="Helical" evidence="9">
    <location>
        <begin position="347"/>
        <end position="366"/>
    </location>
</feature>
<dbReference type="PANTHER" id="PTHR22950:SF689">
    <property type="entry name" value="VESICULAR INHIBITORY AMINO ACID TRANSPORTER"/>
    <property type="match status" value="1"/>
</dbReference>